<protein>
    <submittedName>
        <fullName evidence="2">Pilus assembly protein</fullName>
    </submittedName>
</protein>
<dbReference type="AlphaFoldDB" id="A0A7X5HXJ1"/>
<evidence type="ECO:0000313" key="2">
    <source>
        <dbReference type="EMBL" id="NDL68436.1"/>
    </source>
</evidence>
<keyword evidence="3" id="KW-1185">Reference proteome</keyword>
<evidence type="ECO:0000256" key="1">
    <source>
        <dbReference type="SAM" id="Phobius"/>
    </source>
</evidence>
<dbReference type="Proteomes" id="UP000461585">
    <property type="component" value="Unassembled WGS sequence"/>
</dbReference>
<keyword evidence="1" id="KW-1133">Transmembrane helix</keyword>
<dbReference type="RefSeq" id="WP_162371157.1">
    <property type="nucleotide sequence ID" value="NZ_JAAEEH010000039.1"/>
</dbReference>
<comment type="caution">
    <text evidence="2">The sequence shown here is derived from an EMBL/GenBank/DDBJ whole genome shotgun (WGS) entry which is preliminary data.</text>
</comment>
<accession>A0A7X5HXJ1</accession>
<gene>
    <name evidence="2" type="ORF">GXN74_11865</name>
</gene>
<keyword evidence="1" id="KW-0812">Transmembrane</keyword>
<name>A0A7X5HXJ1_9FIRM</name>
<keyword evidence="1" id="KW-0472">Membrane</keyword>
<sequence length="286" mass="31174">MMGSMGDGRQPRIRGSLTLEAALVLPLLVFTLASILYLAKVVHIMDYTQHILNMGAMEGNNHAVVLRAAGAQLLAQMEQTDPEIQGSSPDPSLREMLPDELLFAPYFHKEADGRALEEWGVAGSISFAGTEILGEDGWSTVRLSYAIPLPVEIFGRDSIAVRQAVRIRGFIGNRPTKDLLEKEAPKTVVHVTGTGVRYHTDSRCRHIHVEFYGVSSDTVAGNKRPCKICGGVGPEEGPKTVYTTAKSEIYHADGKCTALVKSVRETTLEKALEDGYTLCKTCEGED</sequence>
<dbReference type="EMBL" id="JAAEEH010000039">
    <property type="protein sequence ID" value="NDL68436.1"/>
    <property type="molecule type" value="Genomic_DNA"/>
</dbReference>
<proteinExistence type="predicted"/>
<evidence type="ECO:0000313" key="3">
    <source>
        <dbReference type="Proteomes" id="UP000461585"/>
    </source>
</evidence>
<reference evidence="2 3" key="1">
    <citation type="submission" date="2020-01" db="EMBL/GenBank/DDBJ databases">
        <title>Anaeroalcalibacter tamaniensis gen. nov., sp. nov., moderately halophilic strictly anaerobic fermenter bacterium from mud volcano of Taman peninsula.</title>
        <authorList>
            <person name="Frolova A."/>
            <person name="Merkel A.Y."/>
            <person name="Slobodkin A.I."/>
        </authorList>
    </citation>
    <scope>NUCLEOTIDE SEQUENCE [LARGE SCALE GENOMIC DNA]</scope>
    <source>
        <strain evidence="2 3">F-3ap</strain>
    </source>
</reference>
<organism evidence="2 3">
    <name type="scientific">Anaerotalea alkaliphila</name>
    <dbReference type="NCBI Taxonomy" id="2662126"/>
    <lineage>
        <taxon>Bacteria</taxon>
        <taxon>Bacillati</taxon>
        <taxon>Bacillota</taxon>
        <taxon>Clostridia</taxon>
        <taxon>Eubacteriales</taxon>
        <taxon>Anaerotalea</taxon>
    </lineage>
</organism>
<feature type="transmembrane region" description="Helical" evidence="1">
    <location>
        <begin position="21"/>
        <end position="39"/>
    </location>
</feature>